<evidence type="ECO:0000313" key="6">
    <source>
        <dbReference type="Proteomes" id="UP000062973"/>
    </source>
</evidence>
<dbReference type="InterPro" id="IPR008920">
    <property type="entry name" value="TF_FadR/GntR_C"/>
</dbReference>
<dbReference type="HOGENOM" id="CLU_017584_9_3_11"/>
<dbReference type="CDD" id="cd07377">
    <property type="entry name" value="WHTH_GntR"/>
    <property type="match status" value="1"/>
</dbReference>
<accession>A0A076MMH0</accession>
<dbReference type="PATRIC" id="fig|1068978.7.peg.86"/>
<dbReference type="Proteomes" id="UP000062973">
    <property type="component" value="Chromosome"/>
</dbReference>
<keyword evidence="2" id="KW-0238">DNA-binding</keyword>
<evidence type="ECO:0000256" key="3">
    <source>
        <dbReference type="ARBA" id="ARBA00023163"/>
    </source>
</evidence>
<feature type="domain" description="HTH gntR-type" evidence="4">
    <location>
        <begin position="15"/>
        <end position="85"/>
    </location>
</feature>
<dbReference type="SMART" id="SM00895">
    <property type="entry name" value="FCD"/>
    <property type="match status" value="1"/>
</dbReference>
<dbReference type="Gene3D" id="1.10.10.10">
    <property type="entry name" value="Winged helix-like DNA-binding domain superfamily/Winged helix DNA-binding domain"/>
    <property type="match status" value="1"/>
</dbReference>
<dbReference type="Gene3D" id="1.20.120.530">
    <property type="entry name" value="GntR ligand-binding domain-like"/>
    <property type="match status" value="1"/>
</dbReference>
<dbReference type="eggNOG" id="COG2186">
    <property type="taxonomic scope" value="Bacteria"/>
</dbReference>
<name>A0A076MMH0_AMYME</name>
<evidence type="ECO:0000256" key="2">
    <source>
        <dbReference type="ARBA" id="ARBA00023125"/>
    </source>
</evidence>
<dbReference type="GO" id="GO:0003700">
    <property type="term" value="F:DNA-binding transcription factor activity"/>
    <property type="evidence" value="ECO:0007669"/>
    <property type="project" value="InterPro"/>
</dbReference>
<evidence type="ECO:0000313" key="5">
    <source>
        <dbReference type="EMBL" id="AIJ20171.1"/>
    </source>
</evidence>
<dbReference type="PANTHER" id="PTHR43537">
    <property type="entry name" value="TRANSCRIPTIONAL REGULATOR, GNTR FAMILY"/>
    <property type="match status" value="1"/>
</dbReference>
<dbReference type="GO" id="GO:0003677">
    <property type="term" value="F:DNA binding"/>
    <property type="evidence" value="ECO:0007669"/>
    <property type="project" value="UniProtKB-KW"/>
</dbReference>
<keyword evidence="6" id="KW-1185">Reference proteome</keyword>
<dbReference type="SUPFAM" id="SSF46785">
    <property type="entry name" value="Winged helix' DNA-binding domain"/>
    <property type="match status" value="1"/>
</dbReference>
<dbReference type="SMART" id="SM00345">
    <property type="entry name" value="HTH_GNTR"/>
    <property type="match status" value="1"/>
</dbReference>
<dbReference type="AlphaFoldDB" id="A0A076MMH0"/>
<dbReference type="InterPro" id="IPR000524">
    <property type="entry name" value="Tscrpt_reg_HTH_GntR"/>
</dbReference>
<organism evidence="5 6">
    <name type="scientific">Amycolatopsis methanolica 239</name>
    <dbReference type="NCBI Taxonomy" id="1068978"/>
    <lineage>
        <taxon>Bacteria</taxon>
        <taxon>Bacillati</taxon>
        <taxon>Actinomycetota</taxon>
        <taxon>Actinomycetes</taxon>
        <taxon>Pseudonocardiales</taxon>
        <taxon>Pseudonocardiaceae</taxon>
        <taxon>Amycolatopsis</taxon>
        <taxon>Amycolatopsis methanolica group</taxon>
    </lineage>
</organism>
<dbReference type="Pfam" id="PF00392">
    <property type="entry name" value="GntR"/>
    <property type="match status" value="1"/>
</dbReference>
<dbReference type="SUPFAM" id="SSF48008">
    <property type="entry name" value="GntR ligand-binding domain-like"/>
    <property type="match status" value="1"/>
</dbReference>
<dbReference type="InterPro" id="IPR011711">
    <property type="entry name" value="GntR_C"/>
</dbReference>
<gene>
    <name evidence="5" type="ORF">AMETH_0079</name>
</gene>
<dbReference type="PROSITE" id="PS50949">
    <property type="entry name" value="HTH_GNTR"/>
    <property type="match status" value="1"/>
</dbReference>
<keyword evidence="1" id="KW-0805">Transcription regulation</keyword>
<dbReference type="EMBL" id="CP009110">
    <property type="protein sequence ID" value="AIJ20171.1"/>
    <property type="molecule type" value="Genomic_DNA"/>
</dbReference>
<dbReference type="PRINTS" id="PR00035">
    <property type="entry name" value="HTHGNTR"/>
</dbReference>
<protein>
    <recommendedName>
        <fullName evidence="4">HTH gntR-type domain-containing protein</fullName>
    </recommendedName>
</protein>
<keyword evidence="3" id="KW-0804">Transcription</keyword>
<evidence type="ECO:0000256" key="1">
    <source>
        <dbReference type="ARBA" id="ARBA00023015"/>
    </source>
</evidence>
<reference evidence="5 6" key="1">
    <citation type="submission" date="2014-07" db="EMBL/GenBank/DDBJ databases">
        <title>Whole Genome Sequence of the Amycolatopsis methanolica 239.</title>
        <authorList>
            <person name="Tang B."/>
        </authorList>
    </citation>
    <scope>NUCLEOTIDE SEQUENCE [LARGE SCALE GENOMIC DNA]</scope>
    <source>
        <strain evidence="5 6">239</strain>
    </source>
</reference>
<dbReference type="InterPro" id="IPR036388">
    <property type="entry name" value="WH-like_DNA-bd_sf"/>
</dbReference>
<sequence>MKVKTTMEFEPVSPVRAYERIVEQIEQAVLTGRLRPGERLPGERELMTQFGVSRSTIREALRVLQAGEVIRSRPGDPRGPEVLPASPASLQKSLDRLARAETLGLAELLQFRMILEGSAYRLAAELRTEEDLSELRAALAAMTESLDDYATFSRADVAFHDVVARAGRNTLIVVCGKVVRGVVLDLIAGKLANSTDRQALMAASVAHHKEVLRAVEDGDGPLAARLARRALFDYYAEYVGADERVVLEHLLD</sequence>
<dbReference type="STRING" id="1068978.AMETH_0079"/>
<evidence type="ECO:0000259" key="4">
    <source>
        <dbReference type="PROSITE" id="PS50949"/>
    </source>
</evidence>
<dbReference type="KEGG" id="amq:AMETH_0079"/>
<dbReference type="InterPro" id="IPR036390">
    <property type="entry name" value="WH_DNA-bd_sf"/>
</dbReference>
<dbReference type="PANTHER" id="PTHR43537:SF5">
    <property type="entry name" value="UXU OPERON TRANSCRIPTIONAL REGULATOR"/>
    <property type="match status" value="1"/>
</dbReference>
<dbReference type="Pfam" id="PF07729">
    <property type="entry name" value="FCD"/>
    <property type="match status" value="1"/>
</dbReference>
<proteinExistence type="predicted"/>